<reference evidence="1 2" key="1">
    <citation type="submission" date="2019-09" db="EMBL/GenBank/DDBJ databases">
        <title>Genome sequence and assembly of Taibaiella sp.</title>
        <authorList>
            <person name="Chhetri G."/>
        </authorList>
    </citation>
    <scope>NUCLEOTIDE SEQUENCE [LARGE SCALE GENOMIC DNA]</scope>
    <source>
        <strain evidence="1 2">KVB11</strain>
    </source>
</reference>
<evidence type="ECO:0000313" key="2">
    <source>
        <dbReference type="Proteomes" id="UP000323632"/>
    </source>
</evidence>
<dbReference type="Proteomes" id="UP000323632">
    <property type="component" value="Unassembled WGS sequence"/>
</dbReference>
<name>A0A5M6CPG5_9BACT</name>
<sequence>MNAAERLVEIYYRQKRCFTISDVKVLSGNNRQIDLLVYDGKEKLHYHVEVSVSHDMKWAPTLDDIYHRMHYKFFGAVKFGKEDNKNSDSGRGKTYLESIKATYKDYNIDYKEVVRVYCAWCLKTENDYANLPKWKEEMGKLFDLKADKFEILSLKNDVIPSLFEKPGKSNYEDELLRCISLFDASGVYHRQNNLQL</sequence>
<comment type="caution">
    <text evidence="1">The sequence shown here is derived from an EMBL/GenBank/DDBJ whole genome shotgun (WGS) entry which is preliminary data.</text>
</comment>
<dbReference type="AlphaFoldDB" id="A0A5M6CPG5"/>
<protein>
    <submittedName>
        <fullName evidence="1">Uncharacterized protein</fullName>
    </submittedName>
</protein>
<proteinExistence type="predicted"/>
<keyword evidence="2" id="KW-1185">Reference proteome</keyword>
<dbReference type="EMBL" id="VWSH01000001">
    <property type="protein sequence ID" value="KAA5537044.1"/>
    <property type="molecule type" value="Genomic_DNA"/>
</dbReference>
<accession>A0A5M6CPG5</accession>
<organism evidence="1 2">
    <name type="scientific">Taibaiella lutea</name>
    <dbReference type="NCBI Taxonomy" id="2608001"/>
    <lineage>
        <taxon>Bacteria</taxon>
        <taxon>Pseudomonadati</taxon>
        <taxon>Bacteroidota</taxon>
        <taxon>Chitinophagia</taxon>
        <taxon>Chitinophagales</taxon>
        <taxon>Chitinophagaceae</taxon>
        <taxon>Taibaiella</taxon>
    </lineage>
</organism>
<gene>
    <name evidence="1" type="ORF">F0919_05055</name>
</gene>
<dbReference type="RefSeq" id="WP_150031620.1">
    <property type="nucleotide sequence ID" value="NZ_VWSH01000001.1"/>
</dbReference>
<evidence type="ECO:0000313" key="1">
    <source>
        <dbReference type="EMBL" id="KAA5537044.1"/>
    </source>
</evidence>